<name>A0A1H9KQ11_9SPHI</name>
<keyword evidence="2" id="KW-1185">Reference proteome</keyword>
<sequence>MFGGLVCTLASDPGHPTPDFFKYQVLRWAIRFFSNIKKLREVKTGIWNRCAAIVRDP</sequence>
<dbReference type="EMBL" id="FOGG01000003">
    <property type="protein sequence ID" value="SER01007.1"/>
    <property type="molecule type" value="Genomic_DNA"/>
</dbReference>
<dbReference type="Proteomes" id="UP000199572">
    <property type="component" value="Unassembled WGS sequence"/>
</dbReference>
<protein>
    <submittedName>
        <fullName evidence="1">Uncharacterized protein</fullName>
    </submittedName>
</protein>
<proteinExistence type="predicted"/>
<accession>A0A1H9KQ11</accession>
<evidence type="ECO:0000313" key="1">
    <source>
        <dbReference type="EMBL" id="SER01007.1"/>
    </source>
</evidence>
<organism evidence="1 2">
    <name type="scientific">Pedobacter rhizosphaerae</name>
    <dbReference type="NCBI Taxonomy" id="390241"/>
    <lineage>
        <taxon>Bacteria</taxon>
        <taxon>Pseudomonadati</taxon>
        <taxon>Bacteroidota</taxon>
        <taxon>Sphingobacteriia</taxon>
        <taxon>Sphingobacteriales</taxon>
        <taxon>Sphingobacteriaceae</taxon>
        <taxon>Pedobacter</taxon>
    </lineage>
</organism>
<gene>
    <name evidence="1" type="ORF">SAMN04488023_10392</name>
</gene>
<dbReference type="AlphaFoldDB" id="A0A1H9KQ11"/>
<evidence type="ECO:0000313" key="2">
    <source>
        <dbReference type="Proteomes" id="UP000199572"/>
    </source>
</evidence>
<reference evidence="1 2" key="1">
    <citation type="submission" date="2016-10" db="EMBL/GenBank/DDBJ databases">
        <authorList>
            <person name="de Groot N.N."/>
        </authorList>
    </citation>
    <scope>NUCLEOTIDE SEQUENCE [LARGE SCALE GENOMIC DNA]</scope>
    <source>
        <strain evidence="1 2">DSM 18610</strain>
    </source>
</reference>